<dbReference type="AlphaFoldDB" id="A0A6A6WEK6"/>
<keyword evidence="2" id="KW-1185">Reference proteome</keyword>
<gene>
    <name evidence="1" type="ORF">EJ05DRAFT_483641</name>
</gene>
<proteinExistence type="predicted"/>
<sequence>MADSKSLITNEASSVDDRVLEGSSQSSVIESCLPGNNFCQVMHDLLFFEFQIERRFLTTNTVYRYTCGNTNCDFTCGVPHLMLIVRRICRLTTRPLHVYVLGGIMGKVMDLQKRFLPDLQKRLLLASQQNVKDNEPEILMAKEFM</sequence>
<dbReference type="RefSeq" id="XP_033603709.1">
    <property type="nucleotide sequence ID" value="XM_033745276.1"/>
</dbReference>
<name>A0A6A6WEK6_9PEZI</name>
<organism evidence="1 2">
    <name type="scientific">Pseudovirgaria hyperparasitica</name>
    <dbReference type="NCBI Taxonomy" id="470096"/>
    <lineage>
        <taxon>Eukaryota</taxon>
        <taxon>Fungi</taxon>
        <taxon>Dikarya</taxon>
        <taxon>Ascomycota</taxon>
        <taxon>Pezizomycotina</taxon>
        <taxon>Dothideomycetes</taxon>
        <taxon>Dothideomycetes incertae sedis</taxon>
        <taxon>Acrospermales</taxon>
        <taxon>Acrospermaceae</taxon>
        <taxon>Pseudovirgaria</taxon>
    </lineage>
</organism>
<accession>A0A6A6WEK6</accession>
<dbReference type="GeneID" id="54486330"/>
<protein>
    <submittedName>
        <fullName evidence="1">Uncharacterized protein</fullName>
    </submittedName>
</protein>
<evidence type="ECO:0000313" key="2">
    <source>
        <dbReference type="Proteomes" id="UP000799437"/>
    </source>
</evidence>
<dbReference type="EMBL" id="ML996567">
    <property type="protein sequence ID" value="KAF2761258.1"/>
    <property type="molecule type" value="Genomic_DNA"/>
</dbReference>
<reference evidence="1" key="1">
    <citation type="journal article" date="2020" name="Stud. Mycol.">
        <title>101 Dothideomycetes genomes: a test case for predicting lifestyles and emergence of pathogens.</title>
        <authorList>
            <person name="Haridas S."/>
            <person name="Albert R."/>
            <person name="Binder M."/>
            <person name="Bloem J."/>
            <person name="Labutti K."/>
            <person name="Salamov A."/>
            <person name="Andreopoulos B."/>
            <person name="Baker S."/>
            <person name="Barry K."/>
            <person name="Bills G."/>
            <person name="Bluhm B."/>
            <person name="Cannon C."/>
            <person name="Castanera R."/>
            <person name="Culley D."/>
            <person name="Daum C."/>
            <person name="Ezra D."/>
            <person name="Gonzalez J."/>
            <person name="Henrissat B."/>
            <person name="Kuo A."/>
            <person name="Liang C."/>
            <person name="Lipzen A."/>
            <person name="Lutzoni F."/>
            <person name="Magnuson J."/>
            <person name="Mondo S."/>
            <person name="Nolan M."/>
            <person name="Ohm R."/>
            <person name="Pangilinan J."/>
            <person name="Park H.-J."/>
            <person name="Ramirez L."/>
            <person name="Alfaro M."/>
            <person name="Sun H."/>
            <person name="Tritt A."/>
            <person name="Yoshinaga Y."/>
            <person name="Zwiers L.-H."/>
            <person name="Turgeon B."/>
            <person name="Goodwin S."/>
            <person name="Spatafora J."/>
            <person name="Crous P."/>
            <person name="Grigoriev I."/>
        </authorList>
    </citation>
    <scope>NUCLEOTIDE SEQUENCE</scope>
    <source>
        <strain evidence="1">CBS 121739</strain>
    </source>
</reference>
<dbReference type="OrthoDB" id="3901179at2759"/>
<evidence type="ECO:0000313" key="1">
    <source>
        <dbReference type="EMBL" id="KAF2761258.1"/>
    </source>
</evidence>
<dbReference type="Proteomes" id="UP000799437">
    <property type="component" value="Unassembled WGS sequence"/>
</dbReference>